<dbReference type="GO" id="GO:0046872">
    <property type="term" value="F:metal ion binding"/>
    <property type="evidence" value="ECO:0007669"/>
    <property type="project" value="UniProtKB-KW"/>
</dbReference>
<dbReference type="PANTHER" id="PTHR47707:SF1">
    <property type="entry name" value="NUDIX HYDROLASE FAMILY PROTEIN"/>
    <property type="match status" value="1"/>
</dbReference>
<evidence type="ECO:0000256" key="8">
    <source>
        <dbReference type="ARBA" id="ARBA00022842"/>
    </source>
</evidence>
<evidence type="ECO:0000256" key="11">
    <source>
        <dbReference type="ARBA" id="ARBA00038905"/>
    </source>
</evidence>
<comment type="cofactor">
    <cofactor evidence="1">
        <name>Mg(2+)</name>
        <dbReference type="ChEBI" id="CHEBI:18420"/>
    </cofactor>
</comment>
<evidence type="ECO:0000256" key="3">
    <source>
        <dbReference type="ARBA" id="ARBA00022457"/>
    </source>
</evidence>
<keyword evidence="3" id="KW-0515">Mutator protein</keyword>
<keyword evidence="6" id="KW-0227">DNA damage</keyword>
<protein>
    <recommendedName>
        <fullName evidence="11">8-oxo-dGTP diphosphatase</fullName>
        <ecNumber evidence="11">3.6.1.55</ecNumber>
    </recommendedName>
</protein>
<keyword evidence="7" id="KW-0378">Hydrolase</keyword>
<keyword evidence="14" id="KW-1185">Reference proteome</keyword>
<gene>
    <name evidence="13" type="ORF">BU204_20805</name>
</gene>
<dbReference type="GO" id="GO:0008413">
    <property type="term" value="F:8-oxo-7,8-dihydroguanosine triphosphate pyrophosphatase activity"/>
    <property type="evidence" value="ECO:0007669"/>
    <property type="project" value="TreeGrafter"/>
</dbReference>
<dbReference type="InterPro" id="IPR000086">
    <property type="entry name" value="NUDIX_hydrolase_dom"/>
</dbReference>
<comment type="similarity">
    <text evidence="2">Belongs to the Nudix hydrolase family.</text>
</comment>
<dbReference type="EC" id="3.6.1.55" evidence="11"/>
<dbReference type="InterPro" id="IPR020476">
    <property type="entry name" value="Nudix_hydrolase"/>
</dbReference>
<organism evidence="13 14">
    <name type="scientific">Actinophytocola xanthii</name>
    <dbReference type="NCBI Taxonomy" id="1912961"/>
    <lineage>
        <taxon>Bacteria</taxon>
        <taxon>Bacillati</taxon>
        <taxon>Actinomycetota</taxon>
        <taxon>Actinomycetes</taxon>
        <taxon>Pseudonocardiales</taxon>
        <taxon>Pseudonocardiaceae</taxon>
    </lineage>
</organism>
<keyword evidence="8" id="KW-0460">Magnesium</keyword>
<dbReference type="Gene3D" id="3.90.79.10">
    <property type="entry name" value="Nucleoside Triphosphate Pyrophosphohydrolase"/>
    <property type="match status" value="1"/>
</dbReference>
<evidence type="ECO:0000256" key="5">
    <source>
        <dbReference type="ARBA" id="ARBA00022723"/>
    </source>
</evidence>
<dbReference type="PRINTS" id="PR00502">
    <property type="entry name" value="NUDIXFAMILY"/>
</dbReference>
<dbReference type="GO" id="GO:0044715">
    <property type="term" value="F:8-oxo-dGDP phosphatase activity"/>
    <property type="evidence" value="ECO:0007669"/>
    <property type="project" value="TreeGrafter"/>
</dbReference>
<keyword evidence="5" id="KW-0479">Metal-binding</keyword>
<evidence type="ECO:0000256" key="6">
    <source>
        <dbReference type="ARBA" id="ARBA00022763"/>
    </source>
</evidence>
<keyword evidence="4" id="KW-0235">DNA replication</keyword>
<evidence type="ECO:0000256" key="2">
    <source>
        <dbReference type="ARBA" id="ARBA00005582"/>
    </source>
</evidence>
<comment type="caution">
    <text evidence="13">The sequence shown here is derived from an EMBL/GenBank/DDBJ whole genome shotgun (WGS) entry which is preliminary data.</text>
</comment>
<sequence length="248" mass="25643">MRQTVLVDAPARAVSAALTERALFGGTGVLAPGDELPVLLARLRVAESSVDELRLVPVGGWGLSLSLRLAPTGAGVLVTCTASWRRPGMAARRPVLALLGSLVETVRERAVALAGADLVVGAAIVRGGALLAQQRAYPAAAAGRWELPGGRVEPGEAPVAALARECVEELGVEIQVGEPVGPDVVVPGGAVLRVHGATLADPAATPHPFDHHALRWLTAGELGTVDWLPADRVLVPALRRLLRAPEHG</sequence>
<reference evidence="13 14" key="1">
    <citation type="submission" date="2016-12" db="EMBL/GenBank/DDBJ databases">
        <title>The draft genome sequence of Actinophytocola sp. 11-183.</title>
        <authorList>
            <person name="Wang W."/>
            <person name="Yuan L."/>
        </authorList>
    </citation>
    <scope>NUCLEOTIDE SEQUENCE [LARGE SCALE GENOMIC DNA]</scope>
    <source>
        <strain evidence="13 14">11-183</strain>
    </source>
</reference>
<evidence type="ECO:0000256" key="7">
    <source>
        <dbReference type="ARBA" id="ARBA00022801"/>
    </source>
</evidence>
<comment type="catalytic activity">
    <reaction evidence="10">
        <text>8-oxo-dGTP + H2O = 8-oxo-dGMP + diphosphate + H(+)</text>
        <dbReference type="Rhea" id="RHEA:31575"/>
        <dbReference type="ChEBI" id="CHEBI:15377"/>
        <dbReference type="ChEBI" id="CHEBI:15378"/>
        <dbReference type="ChEBI" id="CHEBI:33019"/>
        <dbReference type="ChEBI" id="CHEBI:63224"/>
        <dbReference type="ChEBI" id="CHEBI:77896"/>
        <dbReference type="EC" id="3.6.1.55"/>
    </reaction>
</comment>
<evidence type="ECO:0000256" key="1">
    <source>
        <dbReference type="ARBA" id="ARBA00001946"/>
    </source>
</evidence>
<dbReference type="PROSITE" id="PS51462">
    <property type="entry name" value="NUDIX"/>
    <property type="match status" value="1"/>
</dbReference>
<dbReference type="CDD" id="cd03425">
    <property type="entry name" value="NUDIX_MutT_NudA_like"/>
    <property type="match status" value="1"/>
</dbReference>
<dbReference type="GO" id="GO:0006260">
    <property type="term" value="P:DNA replication"/>
    <property type="evidence" value="ECO:0007669"/>
    <property type="project" value="UniProtKB-KW"/>
</dbReference>
<keyword evidence="9" id="KW-0234">DNA repair</keyword>
<dbReference type="Proteomes" id="UP000185596">
    <property type="component" value="Unassembled WGS sequence"/>
</dbReference>
<dbReference type="STRING" id="1912961.BU204_20805"/>
<accession>A0A1Q8CMX2</accession>
<proteinExistence type="inferred from homology"/>
<evidence type="ECO:0000256" key="9">
    <source>
        <dbReference type="ARBA" id="ARBA00023204"/>
    </source>
</evidence>
<dbReference type="EMBL" id="MSIE01000038">
    <property type="protein sequence ID" value="OLF15685.1"/>
    <property type="molecule type" value="Genomic_DNA"/>
</dbReference>
<dbReference type="GO" id="GO:0044716">
    <property type="term" value="F:8-oxo-GDP phosphatase activity"/>
    <property type="evidence" value="ECO:0007669"/>
    <property type="project" value="TreeGrafter"/>
</dbReference>
<feature type="domain" description="Nudix hydrolase" evidence="12">
    <location>
        <begin position="115"/>
        <end position="242"/>
    </location>
</feature>
<dbReference type="InterPro" id="IPR015797">
    <property type="entry name" value="NUDIX_hydrolase-like_dom_sf"/>
</dbReference>
<dbReference type="SUPFAM" id="SSF55811">
    <property type="entry name" value="Nudix"/>
    <property type="match status" value="1"/>
</dbReference>
<evidence type="ECO:0000259" key="12">
    <source>
        <dbReference type="PROSITE" id="PS51462"/>
    </source>
</evidence>
<dbReference type="PANTHER" id="PTHR47707">
    <property type="entry name" value="8-OXO-DGTP DIPHOSPHATASE"/>
    <property type="match status" value="1"/>
</dbReference>
<dbReference type="GO" id="GO:0035539">
    <property type="term" value="F:8-oxo-7,8-dihydrodeoxyguanosine triphosphate pyrophosphatase activity"/>
    <property type="evidence" value="ECO:0007669"/>
    <property type="project" value="UniProtKB-EC"/>
</dbReference>
<evidence type="ECO:0000313" key="13">
    <source>
        <dbReference type="EMBL" id="OLF15685.1"/>
    </source>
</evidence>
<dbReference type="AlphaFoldDB" id="A0A1Q8CMX2"/>
<dbReference type="Pfam" id="PF00293">
    <property type="entry name" value="NUDIX"/>
    <property type="match status" value="1"/>
</dbReference>
<dbReference type="GO" id="GO:0006281">
    <property type="term" value="P:DNA repair"/>
    <property type="evidence" value="ECO:0007669"/>
    <property type="project" value="UniProtKB-KW"/>
</dbReference>
<dbReference type="InterPro" id="IPR047127">
    <property type="entry name" value="MutT-like"/>
</dbReference>
<evidence type="ECO:0000256" key="4">
    <source>
        <dbReference type="ARBA" id="ARBA00022705"/>
    </source>
</evidence>
<name>A0A1Q8CMX2_9PSEU</name>
<evidence type="ECO:0000256" key="10">
    <source>
        <dbReference type="ARBA" id="ARBA00035861"/>
    </source>
</evidence>
<evidence type="ECO:0000313" key="14">
    <source>
        <dbReference type="Proteomes" id="UP000185596"/>
    </source>
</evidence>